<evidence type="ECO:0000256" key="1">
    <source>
        <dbReference type="SAM" id="Phobius"/>
    </source>
</evidence>
<name>A0A3N4W4F3_9PAST</name>
<dbReference type="Proteomes" id="UP000281691">
    <property type="component" value="Unassembled WGS sequence"/>
</dbReference>
<evidence type="ECO:0000313" key="3">
    <source>
        <dbReference type="Proteomes" id="UP000281691"/>
    </source>
</evidence>
<dbReference type="EMBL" id="RKQP01000001">
    <property type="protein sequence ID" value="RPE86051.1"/>
    <property type="molecule type" value="Genomic_DNA"/>
</dbReference>
<dbReference type="AlphaFoldDB" id="A0A3N4W4F3"/>
<sequence length="194" mass="23447">MLKKRFYLSNRIISIIVIISVLFFCWFTYVQAEQRNEIRARNIIIIKAKAENDTQTLLDIERYLEKKMQSEFFQDHRVQYMQVLLVLRKFDKIIDVFDKDIHSRKNLRTDIPYIVCVSKYKLNLNGKECAEEYLNTLKKDPLYYNNFMYWLFAILAGKKSVELEQDVHKSTMDKEFLRRFLELEVTEDTIINSF</sequence>
<keyword evidence="3" id="KW-1185">Reference proteome</keyword>
<reference evidence="2 3" key="1">
    <citation type="submission" date="2018-11" db="EMBL/GenBank/DDBJ databases">
        <title>Genomic Encyclopedia of Type Strains, Phase IV (KMG-IV): sequencing the most valuable type-strain genomes for metagenomic binning, comparative biology and taxonomic classification.</title>
        <authorList>
            <person name="Goeker M."/>
        </authorList>
    </citation>
    <scope>NUCLEOTIDE SEQUENCE [LARGE SCALE GENOMIC DNA]</scope>
    <source>
        <strain evidence="2 3">DSM 27238</strain>
    </source>
</reference>
<accession>A0A3N4W4F3</accession>
<comment type="caution">
    <text evidence="2">The sequence shown here is derived from an EMBL/GenBank/DDBJ whole genome shotgun (WGS) entry which is preliminary data.</text>
</comment>
<dbReference type="RefSeq" id="WP_124210612.1">
    <property type="nucleotide sequence ID" value="NZ_CP016615.1"/>
</dbReference>
<organism evidence="2 3">
    <name type="scientific">Vespertiliibacter pulmonis</name>
    <dbReference type="NCBI Taxonomy" id="1443036"/>
    <lineage>
        <taxon>Bacteria</taxon>
        <taxon>Pseudomonadati</taxon>
        <taxon>Pseudomonadota</taxon>
        <taxon>Gammaproteobacteria</taxon>
        <taxon>Pasteurellales</taxon>
        <taxon>Pasteurellaceae</taxon>
        <taxon>Vespertiliibacter</taxon>
    </lineage>
</organism>
<gene>
    <name evidence="2" type="ORF">EDC46_0442</name>
</gene>
<keyword evidence="1" id="KW-0472">Membrane</keyword>
<feature type="transmembrane region" description="Helical" evidence="1">
    <location>
        <begin position="12"/>
        <end position="29"/>
    </location>
</feature>
<evidence type="ECO:0000313" key="2">
    <source>
        <dbReference type="EMBL" id="RPE86051.1"/>
    </source>
</evidence>
<keyword evidence="1" id="KW-0812">Transmembrane</keyword>
<keyword evidence="1" id="KW-1133">Transmembrane helix</keyword>
<proteinExistence type="predicted"/>
<protein>
    <submittedName>
        <fullName evidence="2">Uncharacterized protein</fullName>
    </submittedName>
</protein>